<dbReference type="Proteomes" id="UP000618943">
    <property type="component" value="Unassembled WGS sequence"/>
</dbReference>
<evidence type="ECO:0000256" key="1">
    <source>
        <dbReference type="SAM" id="SignalP"/>
    </source>
</evidence>
<evidence type="ECO:0000313" key="2">
    <source>
        <dbReference type="EMBL" id="MBK3493604.1"/>
    </source>
</evidence>
<proteinExistence type="predicted"/>
<dbReference type="EMBL" id="JAEOAH010000001">
    <property type="protein sequence ID" value="MBK3493604.1"/>
    <property type="molecule type" value="Genomic_DNA"/>
</dbReference>
<comment type="caution">
    <text evidence="2">The sequence shown here is derived from an EMBL/GenBank/DDBJ whole genome shotgun (WGS) entry which is preliminary data.</text>
</comment>
<evidence type="ECO:0000313" key="3">
    <source>
        <dbReference type="Proteomes" id="UP000618943"/>
    </source>
</evidence>
<feature type="signal peptide" evidence="1">
    <location>
        <begin position="1"/>
        <end position="25"/>
    </location>
</feature>
<accession>A0ABS1H2R5</accession>
<keyword evidence="3" id="KW-1185">Reference proteome</keyword>
<sequence>MKLSKIIMTMVISLVFLIPTTNVFASDNNDDKEIPSYAPGWQKVDTQPIYLTANKNSSTGAITSVDGGNFKLEVTALNKSDFFSATMYVNGAWADQQGTSFSGNKLKLEFNGLGIPKGAWIYFEVYSTVTGGFTLDFYD</sequence>
<keyword evidence="1" id="KW-0732">Signal</keyword>
<name>A0ABS1H2R5_9BACL</name>
<reference evidence="2 3" key="1">
    <citation type="submission" date="2020-12" db="EMBL/GenBank/DDBJ databases">
        <title>YIM B01967 draft genome.</title>
        <authorList>
            <person name="Yan X."/>
        </authorList>
    </citation>
    <scope>NUCLEOTIDE SEQUENCE [LARGE SCALE GENOMIC DNA]</scope>
    <source>
        <strain evidence="2 3">YIM B01967</strain>
    </source>
</reference>
<feature type="chain" id="PRO_5046542683" evidence="1">
    <location>
        <begin position="26"/>
        <end position="139"/>
    </location>
</feature>
<gene>
    <name evidence="2" type="ORF">JFL43_01705</name>
</gene>
<organism evidence="2 3">
    <name type="scientific">Viridibacillus soli</name>
    <dbReference type="NCBI Taxonomy" id="2798301"/>
    <lineage>
        <taxon>Bacteria</taxon>
        <taxon>Bacillati</taxon>
        <taxon>Bacillota</taxon>
        <taxon>Bacilli</taxon>
        <taxon>Bacillales</taxon>
        <taxon>Caryophanaceae</taxon>
        <taxon>Viridibacillus</taxon>
    </lineage>
</organism>
<dbReference type="RefSeq" id="WP_200747642.1">
    <property type="nucleotide sequence ID" value="NZ_JAEOAH010000001.1"/>
</dbReference>
<protein>
    <submittedName>
        <fullName evidence="2">Uncharacterized protein</fullName>
    </submittedName>
</protein>